<evidence type="ECO:0000256" key="12">
    <source>
        <dbReference type="ARBA" id="ARBA00034013"/>
    </source>
</evidence>
<comment type="pathway">
    <text evidence="2 14">Glycan biosynthesis; trehalose biosynthesis.</text>
</comment>
<dbReference type="Proteomes" id="UP000290545">
    <property type="component" value="Unassembled WGS sequence"/>
</dbReference>
<proteinExistence type="inferred from homology"/>
<evidence type="ECO:0000256" key="10">
    <source>
        <dbReference type="ARBA" id="ARBA00032057"/>
    </source>
</evidence>
<dbReference type="InterPro" id="IPR014756">
    <property type="entry name" value="Ig_E-set"/>
</dbReference>
<dbReference type="CDD" id="cd11325">
    <property type="entry name" value="AmyAc_GTHase"/>
    <property type="match status" value="1"/>
</dbReference>
<dbReference type="OrthoDB" id="9761875at2"/>
<evidence type="ECO:0000256" key="1">
    <source>
        <dbReference type="ARBA" id="ARBA00004496"/>
    </source>
</evidence>
<dbReference type="AlphaFoldDB" id="A0A4Q1D3W2"/>
<dbReference type="InterPro" id="IPR017853">
    <property type="entry name" value="GH"/>
</dbReference>
<evidence type="ECO:0000256" key="15">
    <source>
        <dbReference type="PIRSR" id="PIRSR006337-1"/>
    </source>
</evidence>
<dbReference type="PANTHER" id="PTHR43651:SF11">
    <property type="entry name" value="MALTO-OLIGOSYLTREHALOSE TREHALOHYDROLASE"/>
    <property type="match status" value="1"/>
</dbReference>
<gene>
    <name evidence="19" type="primary">treZ</name>
    <name evidence="19" type="ORF">ESB13_13300</name>
</gene>
<accession>A0A4Q1D3W2</accession>
<evidence type="ECO:0000256" key="17">
    <source>
        <dbReference type="PIRSR" id="PIRSR006337-3"/>
    </source>
</evidence>
<dbReference type="Pfam" id="PF00128">
    <property type="entry name" value="Alpha-amylase"/>
    <property type="match status" value="1"/>
</dbReference>
<feature type="active site" description="Proton donor" evidence="15">
    <location>
        <position position="315"/>
    </location>
</feature>
<evidence type="ECO:0000313" key="20">
    <source>
        <dbReference type="Proteomes" id="UP000290545"/>
    </source>
</evidence>
<dbReference type="InterPro" id="IPR013783">
    <property type="entry name" value="Ig-like_fold"/>
</dbReference>
<evidence type="ECO:0000313" key="19">
    <source>
        <dbReference type="EMBL" id="RXK83095.1"/>
    </source>
</evidence>
<feature type="active site" description="Nucleophile" evidence="15">
    <location>
        <position position="278"/>
    </location>
</feature>
<comment type="catalytic activity">
    <reaction evidence="12 14">
        <text>hydrolysis of (1-&gt;4)-alpha-D-glucosidic linkage in 4-alpha-D-[(1-&gt;4)-alpha-D-glucanosyl]n trehalose to yield trehalose and (1-&gt;4)-alpha-D-glucan.</text>
        <dbReference type="EC" id="3.2.1.141"/>
    </reaction>
</comment>
<protein>
    <recommendedName>
        <fullName evidence="5 13">Malto-oligosyltrehalose trehalohydrolase</fullName>
        <shortName evidence="14">MTHase</shortName>
        <ecNumber evidence="4 13">3.2.1.141</ecNumber>
    </recommendedName>
    <alternativeName>
        <fullName evidence="11 14">4-alpha-D-((1-&gt;4)-alpha-D-glucano)trehalose trehalohydrolase</fullName>
    </alternativeName>
    <alternativeName>
        <fullName evidence="10 14">Maltooligosyl trehalose trehalohydrolase</fullName>
    </alternativeName>
</protein>
<evidence type="ECO:0000256" key="14">
    <source>
        <dbReference type="PIRNR" id="PIRNR006337"/>
    </source>
</evidence>
<feature type="binding site" evidence="16">
    <location>
        <begin position="408"/>
        <end position="413"/>
    </location>
    <ligand>
        <name>substrate</name>
    </ligand>
</feature>
<dbReference type="GO" id="GO:0033942">
    <property type="term" value="F:4-alpha-D-(1-&gt;4)-alpha-D-glucanotrehalose trehalohydrolase activity"/>
    <property type="evidence" value="ECO:0007669"/>
    <property type="project" value="UniProtKB-EC"/>
</dbReference>
<dbReference type="PIRSF" id="PIRSF006337">
    <property type="entry name" value="Trehalose_TreZ"/>
    <property type="match status" value="1"/>
</dbReference>
<dbReference type="CDD" id="cd02853">
    <property type="entry name" value="E_set_MTHase_like_N"/>
    <property type="match status" value="1"/>
</dbReference>
<reference evidence="19 20" key="1">
    <citation type="submission" date="2019-01" db="EMBL/GenBank/DDBJ databases">
        <title>Filimonas sp. strain TTM-71.</title>
        <authorList>
            <person name="Chen W.-M."/>
        </authorList>
    </citation>
    <scope>NUCLEOTIDE SEQUENCE [LARGE SCALE GENOMIC DNA]</scope>
    <source>
        <strain evidence="19 20">TTM-71</strain>
    </source>
</reference>
<keyword evidence="8" id="KW-0119">Carbohydrate metabolism</keyword>
<evidence type="ECO:0000256" key="13">
    <source>
        <dbReference type="NCBIfam" id="TIGR02402"/>
    </source>
</evidence>
<dbReference type="EMBL" id="SDHZ01000002">
    <property type="protein sequence ID" value="RXK83095.1"/>
    <property type="molecule type" value="Genomic_DNA"/>
</dbReference>
<dbReference type="SUPFAM" id="SSF51445">
    <property type="entry name" value="(Trans)glycosidases"/>
    <property type="match status" value="1"/>
</dbReference>
<feature type="binding site" evidence="16">
    <location>
        <begin position="340"/>
        <end position="344"/>
    </location>
    <ligand>
        <name>substrate</name>
    </ligand>
</feature>
<keyword evidence="20" id="KW-1185">Reference proteome</keyword>
<evidence type="ECO:0000256" key="3">
    <source>
        <dbReference type="ARBA" id="ARBA00008061"/>
    </source>
</evidence>
<dbReference type="InterPro" id="IPR044901">
    <property type="entry name" value="Trehalose_TreZ_E-set_sf"/>
</dbReference>
<keyword evidence="7 14" id="KW-0378">Hydrolase</keyword>
<dbReference type="SMART" id="SM00642">
    <property type="entry name" value="Aamy"/>
    <property type="match status" value="1"/>
</dbReference>
<evidence type="ECO:0000256" key="2">
    <source>
        <dbReference type="ARBA" id="ARBA00005199"/>
    </source>
</evidence>
<dbReference type="UniPathway" id="UPA00299"/>
<dbReference type="Gene3D" id="3.20.20.80">
    <property type="entry name" value="Glycosidases"/>
    <property type="match status" value="1"/>
</dbReference>
<feature type="domain" description="Glycosyl hydrolase family 13 catalytic" evidence="18">
    <location>
        <begin position="132"/>
        <end position="523"/>
    </location>
</feature>
<dbReference type="GO" id="GO:0005992">
    <property type="term" value="P:trehalose biosynthetic process"/>
    <property type="evidence" value="ECO:0007669"/>
    <property type="project" value="UniProtKB-UniRule"/>
</dbReference>
<evidence type="ECO:0000259" key="18">
    <source>
        <dbReference type="SMART" id="SM00642"/>
    </source>
</evidence>
<keyword evidence="9 14" id="KW-0326">Glycosidase</keyword>
<evidence type="ECO:0000256" key="6">
    <source>
        <dbReference type="ARBA" id="ARBA00022490"/>
    </source>
</evidence>
<dbReference type="GO" id="GO:0005737">
    <property type="term" value="C:cytoplasm"/>
    <property type="evidence" value="ECO:0007669"/>
    <property type="project" value="UniProtKB-SubCell"/>
</dbReference>
<feature type="binding site" evidence="16">
    <location>
        <begin position="276"/>
        <end position="281"/>
    </location>
    <ligand>
        <name>substrate</name>
    </ligand>
</feature>
<dbReference type="Gene3D" id="1.10.10.760">
    <property type="entry name" value="E-set domains of sugar-utilizing enzymes"/>
    <property type="match status" value="1"/>
</dbReference>
<keyword evidence="6" id="KW-0963">Cytoplasm</keyword>
<dbReference type="SUPFAM" id="SSF81296">
    <property type="entry name" value="E set domains"/>
    <property type="match status" value="1"/>
</dbReference>
<dbReference type="NCBIfam" id="TIGR02402">
    <property type="entry name" value="trehalose_TreZ"/>
    <property type="match status" value="1"/>
</dbReference>
<dbReference type="Gene3D" id="2.60.40.10">
    <property type="entry name" value="Immunoglobulins"/>
    <property type="match status" value="1"/>
</dbReference>
<dbReference type="PANTHER" id="PTHR43651">
    <property type="entry name" value="1,4-ALPHA-GLUCAN-BRANCHING ENZYME"/>
    <property type="match status" value="1"/>
</dbReference>
<evidence type="ECO:0000256" key="16">
    <source>
        <dbReference type="PIRSR" id="PIRSR006337-2"/>
    </source>
</evidence>
<evidence type="ECO:0000256" key="4">
    <source>
        <dbReference type="ARBA" id="ARBA00012268"/>
    </source>
</evidence>
<evidence type="ECO:0000256" key="7">
    <source>
        <dbReference type="ARBA" id="ARBA00022801"/>
    </source>
</evidence>
<comment type="caution">
    <text evidence="19">The sequence shown here is derived from an EMBL/GenBank/DDBJ whole genome shotgun (WGS) entry which is preliminary data.</text>
</comment>
<evidence type="ECO:0000256" key="9">
    <source>
        <dbReference type="ARBA" id="ARBA00023295"/>
    </source>
</evidence>
<dbReference type="InterPro" id="IPR006047">
    <property type="entry name" value="GH13_cat_dom"/>
</dbReference>
<dbReference type="EC" id="3.2.1.141" evidence="4 13"/>
<comment type="subcellular location">
    <subcellularLocation>
        <location evidence="1 15">Cytoplasm</location>
    </subcellularLocation>
</comment>
<comment type="similarity">
    <text evidence="3 14">Belongs to the glycosyl hydrolase 13 family.</text>
</comment>
<evidence type="ECO:0000256" key="5">
    <source>
        <dbReference type="ARBA" id="ARBA00015938"/>
    </source>
</evidence>
<feature type="site" description="Transition state stabilizer" evidence="17">
    <location>
        <position position="409"/>
    </location>
</feature>
<dbReference type="InterPro" id="IPR012768">
    <property type="entry name" value="Trehalose_TreZ"/>
</dbReference>
<sequence length="607" mass="68965">MRFADMPVLVNTMKQQNPYRRRPGVFYHSSGVTDVIVWAPLKESVSLEIAGSGSLSIPLQKDKWGYWILQTTLLQPGDLYRFSVDGAAPVPDPAAVSQPQGVHGPSEVVDRAFDWTDQEWKGVRRDELIIYELHIGCFTDKHDCEGVISKLPYLKELGITAIELLPVAQCPGNRNWGYDGVYPYAVQQAYGGLKAFKQLVDAAHEAGIAVLLDVVYNHFGPDGNYLECYAPYFTDKYKTPWGKALNFDDAWCDGVRNYFIENALFWLGECHVDGLRLDAVHAIWDFSAHHVMQELKEEVRLLEEKSGVHKLLIAELDLNHPRYVTGIGKGGYGLDAQWIDEFHHSVHSLLTGEQDGYYEDFGDMWQLEKAFRDSYVYDGIYSEHRKKLFGAPVGELSYSSFIAFIQNHDQIGNRALGDRLSLCLTKEQLKLAAGLLLLSPHTPLLFMGEEYGETNPFLFFTDHQDPELAEIVRKGRREEFSYFNFKDDFPDPQDPESFDKCVLSWNYRGSDLYKWYRELIQLRKTRTALLARDRHHMKIIKQGDVHSRLLIAERKGGGETLVLLFNCSELVQQMPLVYSGARLVLSSGSDTAVPAFLPGYSVIVLEV</sequence>
<name>A0A4Q1D3W2_9BACT</name>
<evidence type="ECO:0000256" key="11">
    <source>
        <dbReference type="ARBA" id="ARBA00033284"/>
    </source>
</evidence>
<evidence type="ECO:0000256" key="8">
    <source>
        <dbReference type="ARBA" id="ARBA00023277"/>
    </source>
</evidence>
<organism evidence="19 20">
    <name type="scientific">Filimonas effusa</name>
    <dbReference type="NCBI Taxonomy" id="2508721"/>
    <lineage>
        <taxon>Bacteria</taxon>
        <taxon>Pseudomonadati</taxon>
        <taxon>Bacteroidota</taxon>
        <taxon>Chitinophagia</taxon>
        <taxon>Chitinophagales</taxon>
        <taxon>Chitinophagaceae</taxon>
        <taxon>Filimonas</taxon>
    </lineage>
</organism>